<evidence type="ECO:0000256" key="1">
    <source>
        <dbReference type="ARBA" id="ARBA00009183"/>
    </source>
</evidence>
<reference evidence="6" key="1">
    <citation type="submission" date="2020-03" db="EMBL/GenBank/DDBJ databases">
        <title>Draft Genome Sequence of Cylindrodendrum hubeiense.</title>
        <authorList>
            <person name="Buettner E."/>
            <person name="Kellner H."/>
        </authorList>
    </citation>
    <scope>NUCLEOTIDE SEQUENCE</scope>
    <source>
        <strain evidence="6">IHI 201604</strain>
    </source>
</reference>
<accession>A0A9P5HF66</accession>
<dbReference type="AlphaFoldDB" id="A0A9P5HF66"/>
<dbReference type="PANTHER" id="PTHR23023">
    <property type="entry name" value="DIMETHYLANILINE MONOOXYGENASE"/>
    <property type="match status" value="1"/>
</dbReference>
<dbReference type="GO" id="GO:0050661">
    <property type="term" value="F:NADP binding"/>
    <property type="evidence" value="ECO:0007669"/>
    <property type="project" value="InterPro"/>
</dbReference>
<evidence type="ECO:0000313" key="7">
    <source>
        <dbReference type="Proteomes" id="UP000722485"/>
    </source>
</evidence>
<dbReference type="GO" id="GO:0050660">
    <property type="term" value="F:flavin adenine dinucleotide binding"/>
    <property type="evidence" value="ECO:0007669"/>
    <property type="project" value="InterPro"/>
</dbReference>
<comment type="similarity">
    <text evidence="1">Belongs to the FMO family.</text>
</comment>
<name>A0A9P5HF66_9HYPO</name>
<keyword evidence="3" id="KW-0274">FAD</keyword>
<protein>
    <recommendedName>
        <fullName evidence="8">FAD/NAD(P)-binding domain-containing protein</fullName>
    </recommendedName>
</protein>
<comment type="caution">
    <text evidence="6">The sequence shown here is derived from an EMBL/GenBank/DDBJ whole genome shotgun (WGS) entry which is preliminary data.</text>
</comment>
<dbReference type="InterPro" id="IPR036188">
    <property type="entry name" value="FAD/NAD-bd_sf"/>
</dbReference>
<keyword evidence="5" id="KW-0560">Oxidoreductase</keyword>
<dbReference type="InterPro" id="IPR000960">
    <property type="entry name" value="Flavin_mOase"/>
</dbReference>
<keyword evidence="7" id="KW-1185">Reference proteome</keyword>
<proteinExistence type="inferred from homology"/>
<sequence length="465" mass="51669">MAAPNIDSEYRSFGPGIKVAVIGAGICNYPSERPSVSDSPSILPSDATEGQLLVGSNNQRVHLIESKSRTDLELAFAPPSACYPGLTTNIPTNLMFASLKPWIEHTDDYVGHSAVEQYLQELSQTSGVNDVTIYKTRVEDARKIEDGKGWRLRTITLDESSTSNRVIERAWDFDALVVASGHYNLAHVPNIPGLSELKTHFPDRIIHSKEYREAETYKGKSVFIVGGGVSAMDIGREITNFAKSITQSTRSGEFDLPEVLLTKRINRVGGVSQLSVDPKYDGHSLRSNESIPAKIYLQDGTELQDIDRIILATGYLNSYPFLPHLHSDDTCADEVGDDIIIGAKGDMVHNLHKDVFYIEDPSLAFVGVPYHVVTFSTYDYQAQVVAQVFSGKSRLPTRAAMKSEYDERVKTRGHGRRFQSLMDVDLEIDIHCYISSHCFMVEKPLPEIGVLVKAPAFRPFLIQLF</sequence>
<dbReference type="OrthoDB" id="66881at2759"/>
<dbReference type="Proteomes" id="UP000722485">
    <property type="component" value="Unassembled WGS sequence"/>
</dbReference>
<gene>
    <name evidence="6" type="ORF">G7Z17_g3144</name>
</gene>
<dbReference type="GO" id="GO:0004499">
    <property type="term" value="F:N,N-dimethylaniline monooxygenase activity"/>
    <property type="evidence" value="ECO:0007669"/>
    <property type="project" value="InterPro"/>
</dbReference>
<dbReference type="Pfam" id="PF00743">
    <property type="entry name" value="FMO-like"/>
    <property type="match status" value="2"/>
</dbReference>
<dbReference type="EMBL" id="JAANBB010000037">
    <property type="protein sequence ID" value="KAF7554074.1"/>
    <property type="molecule type" value="Genomic_DNA"/>
</dbReference>
<evidence type="ECO:0000256" key="2">
    <source>
        <dbReference type="ARBA" id="ARBA00022630"/>
    </source>
</evidence>
<evidence type="ECO:0008006" key="8">
    <source>
        <dbReference type="Google" id="ProtNLM"/>
    </source>
</evidence>
<dbReference type="SUPFAM" id="SSF51905">
    <property type="entry name" value="FAD/NAD(P)-binding domain"/>
    <property type="match status" value="2"/>
</dbReference>
<dbReference type="PRINTS" id="PR00370">
    <property type="entry name" value="FMOXYGENASE"/>
</dbReference>
<evidence type="ECO:0000313" key="6">
    <source>
        <dbReference type="EMBL" id="KAF7554074.1"/>
    </source>
</evidence>
<dbReference type="InterPro" id="IPR020946">
    <property type="entry name" value="Flavin_mOase-like"/>
</dbReference>
<evidence type="ECO:0000256" key="3">
    <source>
        <dbReference type="ARBA" id="ARBA00022827"/>
    </source>
</evidence>
<dbReference type="InterPro" id="IPR050346">
    <property type="entry name" value="FMO-like"/>
</dbReference>
<evidence type="ECO:0000256" key="5">
    <source>
        <dbReference type="ARBA" id="ARBA00023002"/>
    </source>
</evidence>
<keyword evidence="2" id="KW-0285">Flavoprotein</keyword>
<keyword evidence="4" id="KW-0521">NADP</keyword>
<dbReference type="Gene3D" id="3.50.50.60">
    <property type="entry name" value="FAD/NAD(P)-binding domain"/>
    <property type="match status" value="2"/>
</dbReference>
<evidence type="ECO:0000256" key="4">
    <source>
        <dbReference type="ARBA" id="ARBA00022857"/>
    </source>
</evidence>
<organism evidence="6 7">
    <name type="scientific">Cylindrodendrum hubeiense</name>
    <dbReference type="NCBI Taxonomy" id="595255"/>
    <lineage>
        <taxon>Eukaryota</taxon>
        <taxon>Fungi</taxon>
        <taxon>Dikarya</taxon>
        <taxon>Ascomycota</taxon>
        <taxon>Pezizomycotina</taxon>
        <taxon>Sordariomycetes</taxon>
        <taxon>Hypocreomycetidae</taxon>
        <taxon>Hypocreales</taxon>
        <taxon>Nectriaceae</taxon>
        <taxon>Cylindrodendrum</taxon>
    </lineage>
</organism>